<dbReference type="EMBL" id="CAXHTA020000002">
    <property type="protein sequence ID" value="CAL5219584.1"/>
    <property type="molecule type" value="Genomic_DNA"/>
</dbReference>
<keyword evidence="2 5" id="KW-0489">Methyltransferase</keyword>
<feature type="domain" description="Methyltransferase" evidence="7">
    <location>
        <begin position="70"/>
        <end position="197"/>
    </location>
</feature>
<evidence type="ECO:0000256" key="2">
    <source>
        <dbReference type="ARBA" id="ARBA00022603"/>
    </source>
</evidence>
<protein>
    <recommendedName>
        <fullName evidence="5">Protein-lysine N-methyltransferase VP750_LOCUS1243</fullName>
        <ecNumber evidence="5">2.1.1.-</ecNumber>
    </recommendedName>
</protein>
<dbReference type="SUPFAM" id="SSF53335">
    <property type="entry name" value="S-adenosyl-L-methionine-dependent methyltransferases"/>
    <property type="match status" value="1"/>
</dbReference>
<evidence type="ECO:0000259" key="7">
    <source>
        <dbReference type="Pfam" id="PF13847"/>
    </source>
</evidence>
<evidence type="ECO:0000313" key="9">
    <source>
        <dbReference type="Proteomes" id="UP001497392"/>
    </source>
</evidence>
<dbReference type="Gene3D" id="3.40.50.150">
    <property type="entry name" value="Vaccinia Virus protein VP39"/>
    <property type="match status" value="1"/>
</dbReference>
<dbReference type="InterPro" id="IPR025714">
    <property type="entry name" value="Methyltranfer_dom"/>
</dbReference>
<comment type="similarity">
    <text evidence="5">Belongs to the class I-like SAM-binding methyltransferase superfamily. EFM4 family.</text>
</comment>
<evidence type="ECO:0000256" key="3">
    <source>
        <dbReference type="ARBA" id="ARBA00022679"/>
    </source>
</evidence>
<feature type="region of interest" description="Disordered" evidence="6">
    <location>
        <begin position="198"/>
        <end position="262"/>
    </location>
</feature>
<dbReference type="CDD" id="cd02440">
    <property type="entry name" value="AdoMet_MTases"/>
    <property type="match status" value="1"/>
</dbReference>
<evidence type="ECO:0000256" key="5">
    <source>
        <dbReference type="HAMAP-Rule" id="MF_03188"/>
    </source>
</evidence>
<name>A0ABP1FK55_9CHLO</name>
<evidence type="ECO:0000313" key="8">
    <source>
        <dbReference type="EMBL" id="CAL5219584.1"/>
    </source>
</evidence>
<sequence length="303" mass="32145">MGESSDTDTEENSELGKREYWDAVYKDELANLHQHGQEGELWFGEDVMETMLRFTTDQIRAGLGDVAQAQVSILDIGTGNGVLPLELAALGYATVTGSDYSQSSIDLARAVAERRGMDSVQWCVDDVLHTGLTDRYSVITDKGTYDAIGLSEGGPAQQLQYIKSVHGLLQPGGLLTITSCNSTLQELIQAFTSNENLSGDTQKQLNGSRDAPAEERCADTRAHGSPTASNHPGPAPCTHGSTDGHLAPGKSPKAEASGAQPGISSAAGCPAGWVYVDHVRTYKVYSFGGFEGSRVCTVAFKAA</sequence>
<organism evidence="8 9">
    <name type="scientific">Coccomyxa viridis</name>
    <dbReference type="NCBI Taxonomy" id="1274662"/>
    <lineage>
        <taxon>Eukaryota</taxon>
        <taxon>Viridiplantae</taxon>
        <taxon>Chlorophyta</taxon>
        <taxon>core chlorophytes</taxon>
        <taxon>Trebouxiophyceae</taxon>
        <taxon>Trebouxiophyceae incertae sedis</taxon>
        <taxon>Coccomyxaceae</taxon>
        <taxon>Coccomyxa</taxon>
    </lineage>
</organism>
<feature type="compositionally biased region" description="Polar residues" evidence="6">
    <location>
        <begin position="198"/>
        <end position="207"/>
    </location>
</feature>
<comment type="function">
    <text evidence="5">S-adenosyl-L-methionine-dependent protein-lysine N-methyltransferase that methylates elongation factor 1-alpha.</text>
</comment>
<keyword evidence="9" id="KW-1185">Reference proteome</keyword>
<proteinExistence type="inferred from homology"/>
<reference evidence="8 9" key="1">
    <citation type="submission" date="2024-06" db="EMBL/GenBank/DDBJ databases">
        <authorList>
            <person name="Kraege A."/>
            <person name="Thomma B."/>
        </authorList>
    </citation>
    <scope>NUCLEOTIDE SEQUENCE [LARGE SCALE GENOMIC DNA]</scope>
</reference>
<feature type="compositionally biased region" description="Basic and acidic residues" evidence="6">
    <location>
        <begin position="211"/>
        <end position="222"/>
    </location>
</feature>
<dbReference type="HAMAP" id="MF_03188">
    <property type="entry name" value="Methyltr_EFM4"/>
    <property type="match status" value="1"/>
</dbReference>
<comment type="subcellular location">
    <subcellularLocation>
        <location evidence="5">Cytoplasm</location>
    </subcellularLocation>
</comment>
<keyword evidence="4 5" id="KW-0949">S-adenosyl-L-methionine</keyword>
<dbReference type="InterPro" id="IPR026635">
    <property type="entry name" value="Efm4/METTL10"/>
</dbReference>
<keyword evidence="3 5" id="KW-0808">Transferase</keyword>
<dbReference type="InterPro" id="IPR029063">
    <property type="entry name" value="SAM-dependent_MTases_sf"/>
</dbReference>
<evidence type="ECO:0000256" key="1">
    <source>
        <dbReference type="ARBA" id="ARBA00022490"/>
    </source>
</evidence>
<keyword evidence="1 5" id="KW-0963">Cytoplasm</keyword>
<dbReference type="PANTHER" id="PTHR12843">
    <property type="entry name" value="PROTEIN-LYSINE N-METHYLTRANSFERASE METTL10"/>
    <property type="match status" value="1"/>
</dbReference>
<accession>A0ABP1FK55</accession>
<comment type="caution">
    <text evidence="8">The sequence shown here is derived from an EMBL/GenBank/DDBJ whole genome shotgun (WGS) entry which is preliminary data.</text>
</comment>
<dbReference type="Pfam" id="PF13847">
    <property type="entry name" value="Methyltransf_31"/>
    <property type="match status" value="1"/>
</dbReference>
<dbReference type="EC" id="2.1.1.-" evidence="5"/>
<dbReference type="Proteomes" id="UP001497392">
    <property type="component" value="Unassembled WGS sequence"/>
</dbReference>
<evidence type="ECO:0000256" key="6">
    <source>
        <dbReference type="SAM" id="MobiDB-lite"/>
    </source>
</evidence>
<gene>
    <name evidence="8" type="primary">g1444</name>
    <name evidence="8" type="ORF">VP750_LOCUS1243</name>
</gene>
<dbReference type="PANTHER" id="PTHR12843:SF5">
    <property type="entry name" value="EEF1A LYSINE METHYLTRANSFERASE 2"/>
    <property type="match status" value="1"/>
</dbReference>
<evidence type="ECO:0000256" key="4">
    <source>
        <dbReference type="ARBA" id="ARBA00022691"/>
    </source>
</evidence>